<evidence type="ECO:0008006" key="4">
    <source>
        <dbReference type="Google" id="ProtNLM"/>
    </source>
</evidence>
<comment type="caution">
    <text evidence="2">The sequence shown here is derived from an EMBL/GenBank/DDBJ whole genome shotgun (WGS) entry which is preliminary data.</text>
</comment>
<organism evidence="2 3">
    <name type="scientific">Parapedobacter defluvii</name>
    <dbReference type="NCBI Taxonomy" id="2045106"/>
    <lineage>
        <taxon>Bacteria</taxon>
        <taxon>Pseudomonadati</taxon>
        <taxon>Bacteroidota</taxon>
        <taxon>Sphingobacteriia</taxon>
        <taxon>Sphingobacteriales</taxon>
        <taxon>Sphingobacteriaceae</taxon>
        <taxon>Parapedobacter</taxon>
    </lineage>
</organism>
<protein>
    <recommendedName>
        <fullName evidence="4">HupE / UreJ protein</fullName>
    </recommendedName>
</protein>
<reference evidence="3" key="1">
    <citation type="journal article" date="2019" name="Int. J. Syst. Evol. Microbiol.">
        <title>The Global Catalogue of Microorganisms (GCM) 10K type strain sequencing project: providing services to taxonomists for standard genome sequencing and annotation.</title>
        <authorList>
            <consortium name="The Broad Institute Genomics Platform"/>
            <consortium name="The Broad Institute Genome Sequencing Center for Infectious Disease"/>
            <person name="Wu L."/>
            <person name="Ma J."/>
        </authorList>
    </citation>
    <scope>NUCLEOTIDE SEQUENCE [LARGE SCALE GENOMIC DNA]</scope>
    <source>
        <strain evidence="3">CGMCC 1.15342</strain>
    </source>
</reference>
<dbReference type="EMBL" id="BMIK01000013">
    <property type="protein sequence ID" value="GGC39055.1"/>
    <property type="molecule type" value="Genomic_DNA"/>
</dbReference>
<evidence type="ECO:0000313" key="3">
    <source>
        <dbReference type="Proteomes" id="UP000597338"/>
    </source>
</evidence>
<gene>
    <name evidence="2" type="ORF">GCM10011386_33970</name>
</gene>
<keyword evidence="3" id="KW-1185">Reference proteome</keyword>
<dbReference type="Proteomes" id="UP000597338">
    <property type="component" value="Unassembled WGS sequence"/>
</dbReference>
<dbReference type="RefSeq" id="WP_188752651.1">
    <property type="nucleotide sequence ID" value="NZ_BMIK01000013.1"/>
</dbReference>
<keyword evidence="1" id="KW-1133">Transmembrane helix</keyword>
<dbReference type="InterPro" id="IPR032809">
    <property type="entry name" value="Put_HupE_UreJ"/>
</dbReference>
<proteinExistence type="predicted"/>
<keyword evidence="1" id="KW-0812">Transmembrane</keyword>
<feature type="transmembrane region" description="Helical" evidence="1">
    <location>
        <begin position="71"/>
        <end position="91"/>
    </location>
</feature>
<dbReference type="Pfam" id="PF13795">
    <property type="entry name" value="HupE_UreJ_2"/>
    <property type="match status" value="1"/>
</dbReference>
<name>A0ABQ1ME60_9SPHI</name>
<accession>A0ABQ1ME60</accession>
<feature type="transmembrane region" description="Helical" evidence="1">
    <location>
        <begin position="174"/>
        <end position="191"/>
    </location>
</feature>
<evidence type="ECO:0000313" key="2">
    <source>
        <dbReference type="EMBL" id="GGC39055.1"/>
    </source>
</evidence>
<sequence length="194" mass="21770">MQDFGLYFELGLQHILDLAGYDHILFVIALCCTYFVADWRKVIVLVTAFTIGHSLTLALSVFNLIRVDTALIEFLIPITIVVTAFSNIAARRSRRRRKTNTDWLTYGYALFFGLIHGLGFSNYLRSLLGKESSITGPLFAFNIGLELGQLVVVFIVLILSFIATTIFSVSKRDWTFFLSAAVFGIALVMALERV</sequence>
<evidence type="ECO:0000256" key="1">
    <source>
        <dbReference type="SAM" id="Phobius"/>
    </source>
</evidence>
<feature type="transmembrane region" description="Helical" evidence="1">
    <location>
        <begin position="103"/>
        <end position="123"/>
    </location>
</feature>
<feature type="transmembrane region" description="Helical" evidence="1">
    <location>
        <begin position="42"/>
        <end position="65"/>
    </location>
</feature>
<feature type="transmembrane region" description="Helical" evidence="1">
    <location>
        <begin position="20"/>
        <end position="37"/>
    </location>
</feature>
<keyword evidence="1" id="KW-0472">Membrane</keyword>
<feature type="transmembrane region" description="Helical" evidence="1">
    <location>
        <begin position="143"/>
        <end position="167"/>
    </location>
</feature>